<evidence type="ECO:0000256" key="2">
    <source>
        <dbReference type="ARBA" id="ARBA00011245"/>
    </source>
</evidence>
<evidence type="ECO:0000256" key="13">
    <source>
        <dbReference type="SAM" id="MobiDB-lite"/>
    </source>
</evidence>
<feature type="domain" description="Aminoacyl-tRNA synthetase class Ia" evidence="14">
    <location>
        <begin position="17"/>
        <end position="563"/>
    </location>
</feature>
<dbReference type="Pfam" id="PF08264">
    <property type="entry name" value="Anticodon_1"/>
    <property type="match status" value="1"/>
</dbReference>
<dbReference type="NCBIfam" id="TIGR00422">
    <property type="entry name" value="valS"/>
    <property type="match status" value="1"/>
</dbReference>
<evidence type="ECO:0000256" key="11">
    <source>
        <dbReference type="ARBA" id="ARBA00060830"/>
    </source>
</evidence>
<dbReference type="PROSITE" id="PS00178">
    <property type="entry name" value="AA_TRNA_LIGASE_I"/>
    <property type="match status" value="1"/>
</dbReference>
<dbReference type="AlphaFoldDB" id="A0A7T0G0E5"/>
<keyword evidence="3 12" id="KW-0963">Cytoplasm</keyword>
<dbReference type="FunFam" id="3.40.50.620:FF:000098">
    <property type="entry name" value="Valine--tRNA ligase"/>
    <property type="match status" value="1"/>
</dbReference>
<dbReference type="SUPFAM" id="SSF52374">
    <property type="entry name" value="Nucleotidylyl transferase"/>
    <property type="match status" value="1"/>
</dbReference>
<dbReference type="EMBL" id="CP048685">
    <property type="protein sequence ID" value="QPJ61848.1"/>
    <property type="molecule type" value="Genomic_DNA"/>
</dbReference>
<dbReference type="InterPro" id="IPR002303">
    <property type="entry name" value="Valyl-tRNA_ligase"/>
</dbReference>
<dbReference type="FunFam" id="1.10.287.380:FF:000001">
    <property type="entry name" value="Valine--tRNA ligase"/>
    <property type="match status" value="1"/>
</dbReference>
<keyword evidence="8 12" id="KW-0175">Coiled coil</keyword>
<feature type="region of interest" description="Disordered" evidence="13">
    <location>
        <begin position="846"/>
        <end position="868"/>
    </location>
</feature>
<keyword evidence="5 12" id="KW-0547">Nucleotide-binding</keyword>
<dbReference type="GO" id="GO:0006438">
    <property type="term" value="P:valyl-tRNA aminoacylation"/>
    <property type="evidence" value="ECO:0007669"/>
    <property type="project" value="UniProtKB-UniRule"/>
</dbReference>
<evidence type="ECO:0000313" key="17">
    <source>
        <dbReference type="EMBL" id="QPJ61848.1"/>
    </source>
</evidence>
<dbReference type="PANTHER" id="PTHR11946">
    <property type="entry name" value="VALYL-TRNA SYNTHETASES"/>
    <property type="match status" value="1"/>
</dbReference>
<name>A0A7T0G0E5_9BACT</name>
<dbReference type="NCBIfam" id="NF004349">
    <property type="entry name" value="PRK05729.1"/>
    <property type="match status" value="1"/>
</dbReference>
<dbReference type="InterPro" id="IPR019499">
    <property type="entry name" value="Val-tRNA_synth_tRNA-bd"/>
</dbReference>
<evidence type="ECO:0000256" key="1">
    <source>
        <dbReference type="ARBA" id="ARBA00004496"/>
    </source>
</evidence>
<feature type="short sequence motif" description="'KMSKS' region" evidence="12">
    <location>
        <begin position="524"/>
        <end position="528"/>
    </location>
</feature>
<proteinExistence type="inferred from homology"/>
<keyword evidence="7 12" id="KW-0648">Protein biosynthesis</keyword>
<evidence type="ECO:0000259" key="14">
    <source>
        <dbReference type="Pfam" id="PF00133"/>
    </source>
</evidence>
<comment type="catalytic activity">
    <reaction evidence="10 12">
        <text>tRNA(Val) + L-valine + ATP = L-valyl-tRNA(Val) + AMP + diphosphate</text>
        <dbReference type="Rhea" id="RHEA:10704"/>
        <dbReference type="Rhea" id="RHEA-COMP:9672"/>
        <dbReference type="Rhea" id="RHEA-COMP:9708"/>
        <dbReference type="ChEBI" id="CHEBI:30616"/>
        <dbReference type="ChEBI" id="CHEBI:33019"/>
        <dbReference type="ChEBI" id="CHEBI:57762"/>
        <dbReference type="ChEBI" id="CHEBI:78442"/>
        <dbReference type="ChEBI" id="CHEBI:78537"/>
        <dbReference type="ChEBI" id="CHEBI:456215"/>
        <dbReference type="EC" id="6.1.1.9"/>
    </reaction>
</comment>
<dbReference type="CDD" id="cd07962">
    <property type="entry name" value="Anticodon_Ia_Val"/>
    <property type="match status" value="1"/>
</dbReference>
<dbReference type="Gene3D" id="1.10.730.10">
    <property type="entry name" value="Isoleucyl-tRNA Synthetase, Domain 1"/>
    <property type="match status" value="1"/>
</dbReference>
<dbReference type="InterPro" id="IPR037118">
    <property type="entry name" value="Val-tRNA_synth_C_sf"/>
</dbReference>
<evidence type="ECO:0000256" key="10">
    <source>
        <dbReference type="ARBA" id="ARBA00047552"/>
    </source>
</evidence>
<dbReference type="PANTHER" id="PTHR11946:SF93">
    <property type="entry name" value="VALINE--TRNA LIGASE, CHLOROPLASTIC_MITOCHONDRIAL 2"/>
    <property type="match status" value="1"/>
</dbReference>
<dbReference type="Proteomes" id="UP000594688">
    <property type="component" value="Chromosome"/>
</dbReference>
<accession>A0A7T0G0E5</accession>
<comment type="function">
    <text evidence="12">Catalyzes the attachment of valine to tRNA(Val). As ValRS can inadvertently accommodate and process structurally similar amino acids such as threonine, to avoid such errors, it has a 'posttransfer' editing activity that hydrolyzes mischarged Thr-tRNA(Val) in a tRNA-dependent manner.</text>
</comment>
<feature type="domain" description="Valyl-tRNA synthetase tRNA-binding arm" evidence="16">
    <location>
        <begin position="813"/>
        <end position="877"/>
    </location>
</feature>
<dbReference type="KEGG" id="nli:G3M70_08140"/>
<dbReference type="Pfam" id="PF00133">
    <property type="entry name" value="tRNA-synt_1"/>
    <property type="match status" value="1"/>
</dbReference>
<dbReference type="Gene3D" id="3.90.740.10">
    <property type="entry name" value="Valyl/Leucyl/Isoleucyl-tRNA synthetase, editing domain"/>
    <property type="match status" value="1"/>
</dbReference>
<dbReference type="InterPro" id="IPR010978">
    <property type="entry name" value="tRNA-bd_arm"/>
</dbReference>
<evidence type="ECO:0000256" key="8">
    <source>
        <dbReference type="ARBA" id="ARBA00023054"/>
    </source>
</evidence>
<dbReference type="GO" id="GO:0004832">
    <property type="term" value="F:valine-tRNA ligase activity"/>
    <property type="evidence" value="ECO:0007669"/>
    <property type="project" value="UniProtKB-UniRule"/>
</dbReference>
<evidence type="ECO:0000256" key="3">
    <source>
        <dbReference type="ARBA" id="ARBA00022490"/>
    </source>
</evidence>
<evidence type="ECO:0000256" key="9">
    <source>
        <dbReference type="ARBA" id="ARBA00023146"/>
    </source>
</evidence>
<feature type="domain" description="Methionyl/Valyl/Leucyl/Isoleucyl-tRNA synthetase anticodon-binding" evidence="15">
    <location>
        <begin position="608"/>
        <end position="754"/>
    </location>
</feature>
<feature type="short sequence motif" description="'HIGH' region" evidence="12">
    <location>
        <begin position="45"/>
        <end position="55"/>
    </location>
</feature>
<evidence type="ECO:0000256" key="5">
    <source>
        <dbReference type="ARBA" id="ARBA00022741"/>
    </source>
</evidence>
<dbReference type="InterPro" id="IPR014729">
    <property type="entry name" value="Rossmann-like_a/b/a_fold"/>
</dbReference>
<dbReference type="Gene3D" id="1.10.287.380">
    <property type="entry name" value="Valyl-tRNA synthetase, C-terminal domain"/>
    <property type="match status" value="1"/>
</dbReference>
<dbReference type="HAMAP" id="MF_02004">
    <property type="entry name" value="Val_tRNA_synth_type1"/>
    <property type="match status" value="1"/>
</dbReference>
<comment type="domain">
    <text evidence="12">ValRS has two distinct active sites: one for aminoacylation and one for editing. The misactivated threonine is translocated from the active site to the editing site.</text>
</comment>
<dbReference type="Pfam" id="PF10458">
    <property type="entry name" value="Val_tRNA-synt_C"/>
    <property type="match status" value="1"/>
</dbReference>
<dbReference type="SUPFAM" id="SSF46589">
    <property type="entry name" value="tRNA-binding arm"/>
    <property type="match status" value="1"/>
</dbReference>
<dbReference type="FunFam" id="3.40.50.620:FF:000032">
    <property type="entry name" value="Valine--tRNA ligase"/>
    <property type="match status" value="1"/>
</dbReference>
<evidence type="ECO:0000256" key="4">
    <source>
        <dbReference type="ARBA" id="ARBA00022598"/>
    </source>
</evidence>
<dbReference type="FunFam" id="1.10.730.10:FF:000014">
    <property type="entry name" value="Valine--tRNA ligase"/>
    <property type="match status" value="1"/>
</dbReference>
<evidence type="ECO:0000259" key="16">
    <source>
        <dbReference type="Pfam" id="PF10458"/>
    </source>
</evidence>
<keyword evidence="6 12" id="KW-0067">ATP-binding</keyword>
<comment type="subunit">
    <text evidence="2 12">Monomer.</text>
</comment>
<dbReference type="EC" id="6.1.1.9" evidence="12"/>
<dbReference type="InterPro" id="IPR002300">
    <property type="entry name" value="aa-tRNA-synth_Ia"/>
</dbReference>
<dbReference type="PRINTS" id="PR00986">
    <property type="entry name" value="TRNASYNTHVAL"/>
</dbReference>
<dbReference type="SUPFAM" id="SSF50677">
    <property type="entry name" value="ValRS/IleRS/LeuRS editing domain"/>
    <property type="match status" value="1"/>
</dbReference>
<dbReference type="GO" id="GO:0005829">
    <property type="term" value="C:cytosol"/>
    <property type="evidence" value="ECO:0007669"/>
    <property type="project" value="TreeGrafter"/>
</dbReference>
<evidence type="ECO:0000256" key="7">
    <source>
        <dbReference type="ARBA" id="ARBA00022917"/>
    </source>
</evidence>
<dbReference type="InterPro" id="IPR001412">
    <property type="entry name" value="aa-tRNA-synth_I_CS"/>
</dbReference>
<comment type="subcellular location">
    <subcellularLocation>
        <location evidence="1 12">Cytoplasm</location>
    </subcellularLocation>
</comment>
<evidence type="ECO:0000259" key="15">
    <source>
        <dbReference type="Pfam" id="PF08264"/>
    </source>
</evidence>
<evidence type="ECO:0000313" key="18">
    <source>
        <dbReference type="Proteomes" id="UP000594688"/>
    </source>
</evidence>
<dbReference type="Gene3D" id="3.40.50.620">
    <property type="entry name" value="HUPs"/>
    <property type="match status" value="2"/>
</dbReference>
<dbReference type="CDD" id="cd00817">
    <property type="entry name" value="ValRS_core"/>
    <property type="match status" value="1"/>
</dbReference>
<dbReference type="GO" id="GO:0002161">
    <property type="term" value="F:aminoacyl-tRNA deacylase activity"/>
    <property type="evidence" value="ECO:0007669"/>
    <property type="project" value="InterPro"/>
</dbReference>
<reference evidence="17 18" key="1">
    <citation type="submission" date="2020-02" db="EMBL/GenBank/DDBJ databases">
        <title>Genomic and physiological characterization of two novel Nitrospinaceae genera.</title>
        <authorList>
            <person name="Mueller A.J."/>
            <person name="Jung M.-Y."/>
            <person name="Strachan C.R."/>
            <person name="Herbold C.W."/>
            <person name="Kirkegaard R.H."/>
            <person name="Daims H."/>
        </authorList>
    </citation>
    <scope>NUCLEOTIDE SEQUENCE [LARGE SCALE GENOMIC DNA]</scope>
    <source>
        <strain evidence="17">EB</strain>
    </source>
</reference>
<dbReference type="SUPFAM" id="SSF47323">
    <property type="entry name" value="Anticodon-binding domain of a subclass of class I aminoacyl-tRNA synthetases"/>
    <property type="match status" value="1"/>
</dbReference>
<evidence type="ECO:0000256" key="12">
    <source>
        <dbReference type="HAMAP-Rule" id="MF_02004"/>
    </source>
</evidence>
<dbReference type="InterPro" id="IPR013155">
    <property type="entry name" value="M/V/L/I-tRNA-synth_anticd-bd"/>
</dbReference>
<sequence length="885" mass="101888">MIQLDKQYNPENVEERWIQFWDEKGLAKGDETRPGETFSMAIPPPNITGSLHIGHAFNNTLQDILARWKRMSGFSTLWQPGTDHAGIATQNVVERQLKAEGTNRHDIGREQFIERVWKWRDESGGTITKQLRRMGCTLDWERDRFTMDEGLSKAVREVFVTLYEQGLIYKGDYIINWCPRCHTALSDLEVEHEEKPGKLYHIRYKFKEGEGELVVATTRPETLLGDTAVAVNPDDDRHQAHHGKSVVLPLLNREIPIILDDYVDTEFGTGALKVTPAHDPNDFEIGKRHELPSINVMDIDARINAEGGPYKGQDRMEARDNIVKDLETAGLLVTIEDHVHKVGHCYRCRTVVEPYLSKQWFVKTKPLAEPAIEAVKSKRITITPQFWENTYFDWMENIRDWCISRQIWWGHQIPAWHCKQCDQFTVTREDPTACSGCGSKEITRETDVLDTWFSSALWPFSTLGWPDQTESLKKFYPTTVMCTGFDILFFWVARMIMMGLKFMDDIPFEHVYIHALIRDAEGAKMSKTKGNVIDPLVMMERYGTDALRFTLAAFAAQGRDIKLAEDRIDGYRNFCNKLWNASRFAFMNLEGYNGTCALEKSDNWTLADRWILSRLNATVHEVDRTLTQFKFNEAAHAIYKFIWNEFCDWYIELSKSRLLSDGPEKRIAQNVLIHVLEASLKLLHPFMPFITEEIWQKLPAEGDSIMIAPYPVPDLNATSAEAESRMNILMAVINGVRNIRGEMNLSPKQKLNVTVQCENPDTISEIEKSARYIKELARVEELHLGADKEKPKVAATFVDGNLQGHVDLEGLMDFEEEKKRLEKELKKIEKDFINISKKLSNPEFIKKAPPEVIEKDRKRQDSLSEKRAKLQTHLETIEQAISSLS</sequence>
<dbReference type="InterPro" id="IPR009080">
    <property type="entry name" value="tRNAsynth_Ia_anticodon-bd"/>
</dbReference>
<comment type="similarity">
    <text evidence="11 12">Belongs to the class-I aminoacyl-tRNA synthetase family. ValS type 1 subfamily.</text>
</comment>
<keyword evidence="9 12" id="KW-0030">Aminoacyl-tRNA synthetase</keyword>
<evidence type="ECO:0000256" key="6">
    <source>
        <dbReference type="ARBA" id="ARBA00022840"/>
    </source>
</evidence>
<dbReference type="FunFam" id="3.90.740.10:FF:000005">
    <property type="entry name" value="Valine--tRNA ligase, mitochondrial"/>
    <property type="match status" value="1"/>
</dbReference>
<gene>
    <name evidence="12" type="primary">valS</name>
    <name evidence="17" type="ORF">G3M70_08140</name>
</gene>
<dbReference type="InterPro" id="IPR033705">
    <property type="entry name" value="Anticodon_Ia_Val"/>
</dbReference>
<organism evidence="17 18">
    <name type="scientific">Candidatus Nitronauta litoralis</name>
    <dbReference type="NCBI Taxonomy" id="2705533"/>
    <lineage>
        <taxon>Bacteria</taxon>
        <taxon>Pseudomonadati</taxon>
        <taxon>Nitrospinota/Tectimicrobiota group</taxon>
        <taxon>Nitrospinota</taxon>
        <taxon>Nitrospinia</taxon>
        <taxon>Nitrospinales</taxon>
        <taxon>Nitrospinaceae</taxon>
        <taxon>Candidatus Nitronauta</taxon>
    </lineage>
</organism>
<feature type="binding site" evidence="12">
    <location>
        <position position="527"/>
    </location>
    <ligand>
        <name>ATP</name>
        <dbReference type="ChEBI" id="CHEBI:30616"/>
    </ligand>
</feature>
<comment type="domain">
    <text evidence="12">The C-terminal coiled-coil domain is crucial for aminoacylation activity.</text>
</comment>
<dbReference type="InterPro" id="IPR009008">
    <property type="entry name" value="Val/Leu/Ile-tRNA-synth_edit"/>
</dbReference>
<protein>
    <recommendedName>
        <fullName evidence="12">Valine--tRNA ligase</fullName>
        <ecNumber evidence="12">6.1.1.9</ecNumber>
    </recommendedName>
    <alternativeName>
        <fullName evidence="12">Valyl-tRNA synthetase</fullName>
        <shortName evidence="12">ValRS</shortName>
    </alternativeName>
</protein>
<keyword evidence="4 12" id="KW-0436">Ligase</keyword>
<dbReference type="GO" id="GO:0005524">
    <property type="term" value="F:ATP binding"/>
    <property type="evidence" value="ECO:0007669"/>
    <property type="project" value="UniProtKB-UniRule"/>
</dbReference>